<feature type="transmembrane region" description="Helical" evidence="1">
    <location>
        <begin position="65"/>
        <end position="85"/>
    </location>
</feature>
<comment type="caution">
    <text evidence="2">The sequence shown here is derived from an EMBL/GenBank/DDBJ whole genome shotgun (WGS) entry which is preliminary data.</text>
</comment>
<evidence type="ECO:0008006" key="4">
    <source>
        <dbReference type="Google" id="ProtNLM"/>
    </source>
</evidence>
<keyword evidence="1" id="KW-1133">Transmembrane helix</keyword>
<dbReference type="EMBL" id="JACIEA010000003">
    <property type="protein sequence ID" value="MBB3943890.1"/>
    <property type="molecule type" value="Genomic_DNA"/>
</dbReference>
<dbReference type="RefSeq" id="WP_183942179.1">
    <property type="nucleotide sequence ID" value="NZ_BAABBG010000022.1"/>
</dbReference>
<evidence type="ECO:0000313" key="2">
    <source>
        <dbReference type="EMBL" id="MBB3943890.1"/>
    </source>
</evidence>
<reference evidence="2 3" key="1">
    <citation type="submission" date="2020-08" db="EMBL/GenBank/DDBJ databases">
        <title>Genomic Encyclopedia of Type Strains, Phase IV (KMG-IV): sequencing the most valuable type-strain genomes for metagenomic binning, comparative biology and taxonomic classification.</title>
        <authorList>
            <person name="Goeker M."/>
        </authorList>
    </citation>
    <scope>NUCLEOTIDE SEQUENCE [LARGE SCALE GENOMIC DNA]</scope>
    <source>
        <strain evidence="2 3">DSM 29050</strain>
    </source>
</reference>
<gene>
    <name evidence="2" type="ORF">GGR91_002154</name>
</gene>
<feature type="transmembrane region" description="Helical" evidence="1">
    <location>
        <begin position="39"/>
        <end position="58"/>
    </location>
</feature>
<protein>
    <recommendedName>
        <fullName evidence="4">DoxX family protein</fullName>
    </recommendedName>
</protein>
<name>A0A840B4S5_9SPHN</name>
<dbReference type="Proteomes" id="UP000581447">
    <property type="component" value="Unassembled WGS sequence"/>
</dbReference>
<organism evidence="2 3">
    <name type="scientific">Sphingorhabdus rigui</name>
    <dbReference type="NCBI Taxonomy" id="1282858"/>
    <lineage>
        <taxon>Bacteria</taxon>
        <taxon>Pseudomonadati</taxon>
        <taxon>Pseudomonadota</taxon>
        <taxon>Alphaproteobacteria</taxon>
        <taxon>Sphingomonadales</taxon>
        <taxon>Sphingomonadaceae</taxon>
        <taxon>Sphingorhabdus</taxon>
    </lineage>
</organism>
<proteinExistence type="predicted"/>
<keyword evidence="1" id="KW-0812">Transmembrane</keyword>
<dbReference type="AlphaFoldDB" id="A0A840B4S5"/>
<evidence type="ECO:0000313" key="3">
    <source>
        <dbReference type="Proteomes" id="UP000581447"/>
    </source>
</evidence>
<evidence type="ECO:0000256" key="1">
    <source>
        <dbReference type="SAM" id="Phobius"/>
    </source>
</evidence>
<keyword evidence="3" id="KW-1185">Reference proteome</keyword>
<keyword evidence="1" id="KW-0472">Membrane</keyword>
<sequence>MLLIFCFLMGIANFAMHKAVSESGHPFVEETKRYFSPHFSPYGSYAIELVLLIGALWFANDGSLAIALTYGVYTAINAVATWLLLSGRS</sequence>
<accession>A0A840B4S5</accession>